<evidence type="ECO:0000313" key="2">
    <source>
        <dbReference type="Proteomes" id="UP001379533"/>
    </source>
</evidence>
<accession>A0ABZ2K4C8</accession>
<reference evidence="1 2" key="1">
    <citation type="submission" date="2021-12" db="EMBL/GenBank/DDBJ databases">
        <title>Discovery of the Pendulisporaceae a myxobacterial family with distinct sporulation behavior and unique specialized metabolism.</title>
        <authorList>
            <person name="Garcia R."/>
            <person name="Popoff A."/>
            <person name="Bader C.D."/>
            <person name="Loehr J."/>
            <person name="Walesch S."/>
            <person name="Walt C."/>
            <person name="Boldt J."/>
            <person name="Bunk B."/>
            <person name="Haeckl F.J.F.P.J."/>
            <person name="Gunesch A.P."/>
            <person name="Birkelbach J."/>
            <person name="Nuebel U."/>
            <person name="Pietschmann T."/>
            <person name="Bach T."/>
            <person name="Mueller R."/>
        </authorList>
    </citation>
    <scope>NUCLEOTIDE SEQUENCE [LARGE SCALE GENOMIC DNA]</scope>
    <source>
        <strain evidence="1 2">MSr12523</strain>
    </source>
</reference>
<sequence>MGNAIRMTIIAALVAGTFGLLIAMAVRSPADTAPEGRDGGHVSHIAR</sequence>
<name>A0ABZ2K4C8_9BACT</name>
<keyword evidence="2" id="KW-1185">Reference proteome</keyword>
<proteinExistence type="predicted"/>
<protein>
    <submittedName>
        <fullName evidence="1">Uncharacterized protein</fullName>
    </submittedName>
</protein>
<organism evidence="1 2">
    <name type="scientific">Pendulispora brunnea</name>
    <dbReference type="NCBI Taxonomy" id="2905690"/>
    <lineage>
        <taxon>Bacteria</taxon>
        <taxon>Pseudomonadati</taxon>
        <taxon>Myxococcota</taxon>
        <taxon>Myxococcia</taxon>
        <taxon>Myxococcales</taxon>
        <taxon>Sorangiineae</taxon>
        <taxon>Pendulisporaceae</taxon>
        <taxon>Pendulispora</taxon>
    </lineage>
</organism>
<evidence type="ECO:0000313" key="1">
    <source>
        <dbReference type="EMBL" id="WXA93558.1"/>
    </source>
</evidence>
<dbReference type="EMBL" id="CP089982">
    <property type="protein sequence ID" value="WXA93558.1"/>
    <property type="molecule type" value="Genomic_DNA"/>
</dbReference>
<dbReference type="Proteomes" id="UP001379533">
    <property type="component" value="Chromosome"/>
</dbReference>
<dbReference type="RefSeq" id="WP_394844158.1">
    <property type="nucleotide sequence ID" value="NZ_CP089982.1"/>
</dbReference>
<gene>
    <name evidence="1" type="ORF">LZC95_44790</name>
</gene>